<evidence type="ECO:0000313" key="3">
    <source>
        <dbReference type="Proteomes" id="UP000007015"/>
    </source>
</evidence>
<feature type="region of interest" description="Disordered" evidence="1">
    <location>
        <begin position="79"/>
        <end position="117"/>
    </location>
</feature>
<proteinExistence type="predicted"/>
<accession>A2XA39</accession>
<feature type="compositionally biased region" description="Basic residues" evidence="1">
    <location>
        <begin position="104"/>
        <end position="117"/>
    </location>
</feature>
<organism evidence="2 3">
    <name type="scientific">Oryza sativa subsp. indica</name>
    <name type="common">Rice</name>
    <dbReference type="NCBI Taxonomy" id="39946"/>
    <lineage>
        <taxon>Eukaryota</taxon>
        <taxon>Viridiplantae</taxon>
        <taxon>Streptophyta</taxon>
        <taxon>Embryophyta</taxon>
        <taxon>Tracheophyta</taxon>
        <taxon>Spermatophyta</taxon>
        <taxon>Magnoliopsida</taxon>
        <taxon>Liliopsida</taxon>
        <taxon>Poales</taxon>
        <taxon>Poaceae</taxon>
        <taxon>BOP clade</taxon>
        <taxon>Oryzoideae</taxon>
        <taxon>Oryzeae</taxon>
        <taxon>Oryzinae</taxon>
        <taxon>Oryza</taxon>
        <taxon>Oryza sativa</taxon>
    </lineage>
</organism>
<dbReference type="Gramene" id="BGIOSGA005521-TA">
    <property type="protein sequence ID" value="BGIOSGA005521-PA"/>
    <property type="gene ID" value="BGIOSGA005521"/>
</dbReference>
<name>A2XA39_ORYSI</name>
<reference evidence="2 3" key="1">
    <citation type="journal article" date="2005" name="PLoS Biol.">
        <title>The genomes of Oryza sativa: a history of duplications.</title>
        <authorList>
            <person name="Yu J."/>
            <person name="Wang J."/>
            <person name="Lin W."/>
            <person name="Li S."/>
            <person name="Li H."/>
            <person name="Zhou J."/>
            <person name="Ni P."/>
            <person name="Dong W."/>
            <person name="Hu S."/>
            <person name="Zeng C."/>
            <person name="Zhang J."/>
            <person name="Zhang Y."/>
            <person name="Li R."/>
            <person name="Xu Z."/>
            <person name="Li S."/>
            <person name="Li X."/>
            <person name="Zheng H."/>
            <person name="Cong L."/>
            <person name="Lin L."/>
            <person name="Yin J."/>
            <person name="Geng J."/>
            <person name="Li G."/>
            <person name="Shi J."/>
            <person name="Liu J."/>
            <person name="Lv H."/>
            <person name="Li J."/>
            <person name="Wang J."/>
            <person name="Deng Y."/>
            <person name="Ran L."/>
            <person name="Shi X."/>
            <person name="Wang X."/>
            <person name="Wu Q."/>
            <person name="Li C."/>
            <person name="Ren X."/>
            <person name="Wang J."/>
            <person name="Wang X."/>
            <person name="Li D."/>
            <person name="Liu D."/>
            <person name="Zhang X."/>
            <person name="Ji Z."/>
            <person name="Zhao W."/>
            <person name="Sun Y."/>
            <person name="Zhang Z."/>
            <person name="Bao J."/>
            <person name="Han Y."/>
            <person name="Dong L."/>
            <person name="Ji J."/>
            <person name="Chen P."/>
            <person name="Wu S."/>
            <person name="Liu J."/>
            <person name="Xiao Y."/>
            <person name="Bu D."/>
            <person name="Tan J."/>
            <person name="Yang L."/>
            <person name="Ye C."/>
            <person name="Zhang J."/>
            <person name="Xu J."/>
            <person name="Zhou Y."/>
            <person name="Yu Y."/>
            <person name="Zhang B."/>
            <person name="Zhuang S."/>
            <person name="Wei H."/>
            <person name="Liu B."/>
            <person name="Lei M."/>
            <person name="Yu H."/>
            <person name="Li Y."/>
            <person name="Xu H."/>
            <person name="Wei S."/>
            <person name="He X."/>
            <person name="Fang L."/>
            <person name="Zhang Z."/>
            <person name="Zhang Y."/>
            <person name="Huang X."/>
            <person name="Su Z."/>
            <person name="Tong W."/>
            <person name="Li J."/>
            <person name="Tong Z."/>
            <person name="Li S."/>
            <person name="Ye J."/>
            <person name="Wang L."/>
            <person name="Fang L."/>
            <person name="Lei T."/>
            <person name="Chen C."/>
            <person name="Chen H."/>
            <person name="Xu Z."/>
            <person name="Li H."/>
            <person name="Huang H."/>
            <person name="Zhang F."/>
            <person name="Xu H."/>
            <person name="Li N."/>
            <person name="Zhao C."/>
            <person name="Li S."/>
            <person name="Dong L."/>
            <person name="Huang Y."/>
            <person name="Li L."/>
            <person name="Xi Y."/>
            <person name="Qi Q."/>
            <person name="Li W."/>
            <person name="Zhang B."/>
            <person name="Hu W."/>
            <person name="Zhang Y."/>
            <person name="Tian X."/>
            <person name="Jiao Y."/>
            <person name="Liang X."/>
            <person name="Jin J."/>
            <person name="Gao L."/>
            <person name="Zheng W."/>
            <person name="Hao B."/>
            <person name="Liu S."/>
            <person name="Wang W."/>
            <person name="Yuan L."/>
            <person name="Cao M."/>
            <person name="McDermott J."/>
            <person name="Samudrala R."/>
            <person name="Wang J."/>
            <person name="Wong G.K."/>
            <person name="Yang H."/>
        </authorList>
    </citation>
    <scope>NUCLEOTIDE SEQUENCE [LARGE SCALE GENOMIC DNA]</scope>
    <source>
        <strain evidence="3">cv. 93-11</strain>
    </source>
</reference>
<protein>
    <submittedName>
        <fullName evidence="2">Uncharacterized protein</fullName>
    </submittedName>
</protein>
<dbReference type="AlphaFoldDB" id="A2XA39"/>
<evidence type="ECO:0000256" key="1">
    <source>
        <dbReference type="SAM" id="MobiDB-lite"/>
    </source>
</evidence>
<gene>
    <name evidence="2" type="ORF">OsI_09114</name>
</gene>
<dbReference type="HOGENOM" id="CLU_2088798_0_0_1"/>
<keyword evidence="3" id="KW-1185">Reference proteome</keyword>
<dbReference type="OMA" id="YPCKLRR"/>
<dbReference type="EMBL" id="CM000127">
    <property type="protein sequence ID" value="EAY87699.1"/>
    <property type="molecule type" value="Genomic_DNA"/>
</dbReference>
<evidence type="ECO:0000313" key="2">
    <source>
        <dbReference type="EMBL" id="EAY87699.1"/>
    </source>
</evidence>
<dbReference type="Proteomes" id="UP000007015">
    <property type="component" value="Chromosome 2"/>
</dbReference>
<sequence length="117" mass="13265">MLSTSNRSLSLPLTPVCTTFAGGEEDGAFTEKQRKYPIKMRRRICASCGLRRTEHRADAGVGDEHHLPPRKRLLLRRGYAKEEEPQPEPEEVETWSGDAIIVTRGKRAPRKKRDNAP</sequence>